<feature type="transmembrane region" description="Helical" evidence="1">
    <location>
        <begin position="25"/>
        <end position="45"/>
    </location>
</feature>
<dbReference type="RefSeq" id="WP_013563003.1">
    <property type="nucleotide sequence ID" value="NC_014962.1"/>
</dbReference>
<evidence type="ECO:0000313" key="3">
    <source>
        <dbReference type="EMBL" id="ADV60714.1"/>
    </source>
</evidence>
<feature type="domain" description="TadE-like" evidence="2">
    <location>
        <begin position="22"/>
        <end position="64"/>
    </location>
</feature>
<dbReference type="InterPro" id="IPR012495">
    <property type="entry name" value="TadE-like_dom"/>
</dbReference>
<evidence type="ECO:0000256" key="1">
    <source>
        <dbReference type="SAM" id="Phobius"/>
    </source>
</evidence>
<keyword evidence="4" id="KW-1185">Reference proteome</keyword>
<dbReference type="AlphaFoldDB" id="E8R5H3"/>
<evidence type="ECO:0000259" key="2">
    <source>
        <dbReference type="Pfam" id="PF07811"/>
    </source>
</evidence>
<name>E8R5H3_ISOPI</name>
<dbReference type="InParanoid" id="E8R5H3"/>
<gene>
    <name evidence="3" type="ordered locus">Isop_0117</name>
</gene>
<sequence>MVRLTRRVGCSPGATTPRLRRGVTVVEMAIVVMVVFMFLMGIIEFSRILMTRVMWDNAARAGARLAVVSTDSLTDEELIQKIDSFLPAATKSTVVGGFNPNVNIRVFRADENGNELGHWKSAGFGQAIAVEISGEVSIISPIAMGGRNSINLRAFHMMYSEAN</sequence>
<accession>E8R5H3</accession>
<dbReference type="Proteomes" id="UP000008631">
    <property type="component" value="Chromosome"/>
</dbReference>
<dbReference type="Pfam" id="PF07811">
    <property type="entry name" value="TadE"/>
    <property type="match status" value="1"/>
</dbReference>
<protein>
    <submittedName>
        <fullName evidence="3">TadE family protein</fullName>
    </submittedName>
</protein>
<organism evidence="3 4">
    <name type="scientific">Isosphaera pallida (strain ATCC 43644 / DSM 9630 / IS1B)</name>
    <dbReference type="NCBI Taxonomy" id="575540"/>
    <lineage>
        <taxon>Bacteria</taxon>
        <taxon>Pseudomonadati</taxon>
        <taxon>Planctomycetota</taxon>
        <taxon>Planctomycetia</taxon>
        <taxon>Isosphaerales</taxon>
        <taxon>Isosphaeraceae</taxon>
        <taxon>Isosphaera</taxon>
    </lineage>
</organism>
<proteinExistence type="predicted"/>
<dbReference type="HOGENOM" id="CLU_1624886_0_0_0"/>
<dbReference type="KEGG" id="ipa:Isop_0117"/>
<keyword evidence="1" id="KW-0472">Membrane</keyword>
<reference key="1">
    <citation type="submission" date="2010-11" db="EMBL/GenBank/DDBJ databases">
        <title>The complete sequence of chromosome of Isophaera pallida ATCC 43644.</title>
        <authorList>
            <consortium name="US DOE Joint Genome Institute (JGI-PGF)"/>
            <person name="Lucas S."/>
            <person name="Copeland A."/>
            <person name="Lapidus A."/>
            <person name="Bruce D."/>
            <person name="Goodwin L."/>
            <person name="Pitluck S."/>
            <person name="Kyrpides N."/>
            <person name="Mavromatis K."/>
            <person name="Pagani I."/>
            <person name="Ivanova N."/>
            <person name="Saunders E."/>
            <person name="Brettin T."/>
            <person name="Detter J.C."/>
            <person name="Han C."/>
            <person name="Tapia R."/>
            <person name="Land M."/>
            <person name="Hauser L."/>
            <person name="Markowitz V."/>
            <person name="Cheng J.-F."/>
            <person name="Hugenholtz P."/>
            <person name="Woyke T."/>
            <person name="Wu D."/>
            <person name="Eisen J.A."/>
        </authorList>
    </citation>
    <scope>NUCLEOTIDE SEQUENCE</scope>
    <source>
        <strain>ATCC 43644</strain>
    </source>
</reference>
<keyword evidence="1" id="KW-1133">Transmembrane helix</keyword>
<evidence type="ECO:0000313" key="4">
    <source>
        <dbReference type="Proteomes" id="UP000008631"/>
    </source>
</evidence>
<dbReference type="eggNOG" id="COG4961">
    <property type="taxonomic scope" value="Bacteria"/>
</dbReference>
<dbReference type="OrthoDB" id="287882at2"/>
<dbReference type="EMBL" id="CP002353">
    <property type="protein sequence ID" value="ADV60714.1"/>
    <property type="molecule type" value="Genomic_DNA"/>
</dbReference>
<keyword evidence="1" id="KW-0812">Transmembrane</keyword>
<dbReference type="STRING" id="575540.Isop_0117"/>
<reference evidence="3 4" key="2">
    <citation type="journal article" date="2011" name="Stand. Genomic Sci.">
        <title>Complete genome sequence of Isosphaera pallida type strain (IS1B).</title>
        <authorList>
            <consortium name="US DOE Joint Genome Institute (JGI-PGF)"/>
            <person name="Goker M."/>
            <person name="Cleland D."/>
            <person name="Saunders E."/>
            <person name="Lapidus A."/>
            <person name="Nolan M."/>
            <person name="Lucas S."/>
            <person name="Hammon N."/>
            <person name="Deshpande S."/>
            <person name="Cheng J.F."/>
            <person name="Tapia R."/>
            <person name="Han C."/>
            <person name="Goodwin L."/>
            <person name="Pitluck S."/>
            <person name="Liolios K."/>
            <person name="Pagani I."/>
            <person name="Ivanova N."/>
            <person name="Mavromatis K."/>
            <person name="Pati A."/>
            <person name="Chen A."/>
            <person name="Palaniappan K."/>
            <person name="Land M."/>
            <person name="Hauser L."/>
            <person name="Chang Y.J."/>
            <person name="Jeffries C.D."/>
            <person name="Detter J.C."/>
            <person name="Beck B."/>
            <person name="Woyke T."/>
            <person name="Bristow J."/>
            <person name="Eisen J.A."/>
            <person name="Markowitz V."/>
            <person name="Hugenholtz P."/>
            <person name="Kyrpides N.C."/>
            <person name="Klenk H.P."/>
        </authorList>
    </citation>
    <scope>NUCLEOTIDE SEQUENCE [LARGE SCALE GENOMIC DNA]</scope>
    <source>
        <strain evidence="4">ATCC 43644 / DSM 9630 / IS1B</strain>
    </source>
</reference>